<dbReference type="Proteomes" id="UP000242444">
    <property type="component" value="Unassembled WGS sequence"/>
</dbReference>
<accession>A0A263D811</accession>
<dbReference type="AlphaFoldDB" id="A0A263D811"/>
<dbReference type="InParanoid" id="A0A263D811"/>
<comment type="caution">
    <text evidence="1">The sequence shown here is derived from an EMBL/GenBank/DDBJ whole genome shotgun (WGS) entry which is preliminary data.</text>
</comment>
<evidence type="ECO:0000313" key="1">
    <source>
        <dbReference type="EMBL" id="OZM74329.1"/>
    </source>
</evidence>
<protein>
    <submittedName>
        <fullName evidence="1">Uncharacterized protein</fullName>
    </submittedName>
</protein>
<dbReference type="EMBL" id="NKYE01000002">
    <property type="protein sequence ID" value="OZM74329.1"/>
    <property type="molecule type" value="Genomic_DNA"/>
</dbReference>
<dbReference type="OrthoDB" id="3397289at2"/>
<dbReference type="RefSeq" id="WP_094861226.1">
    <property type="nucleotide sequence ID" value="NZ_NKYE01000002.1"/>
</dbReference>
<gene>
    <name evidence="1" type="ORF">CFN78_04105</name>
</gene>
<evidence type="ECO:0000313" key="2">
    <source>
        <dbReference type="Proteomes" id="UP000242444"/>
    </source>
</evidence>
<reference evidence="1 2" key="1">
    <citation type="submission" date="2017-07" db="EMBL/GenBank/DDBJ databases">
        <title>Amycolatopsis antarcticus sp. nov., isolated from the surface of an Antarcticus brown macroalga.</title>
        <authorList>
            <person name="Wang J."/>
            <person name="Leiva S."/>
            <person name="Huang J."/>
            <person name="Huang Y."/>
        </authorList>
    </citation>
    <scope>NUCLEOTIDE SEQUENCE [LARGE SCALE GENOMIC DNA]</scope>
    <source>
        <strain evidence="1 2">AU-G6</strain>
    </source>
</reference>
<keyword evidence="2" id="KW-1185">Reference proteome</keyword>
<organism evidence="1 2">
    <name type="scientific">Amycolatopsis antarctica</name>
    <dbReference type="NCBI Taxonomy" id="1854586"/>
    <lineage>
        <taxon>Bacteria</taxon>
        <taxon>Bacillati</taxon>
        <taxon>Actinomycetota</taxon>
        <taxon>Actinomycetes</taxon>
        <taxon>Pseudonocardiales</taxon>
        <taxon>Pseudonocardiaceae</taxon>
        <taxon>Amycolatopsis</taxon>
    </lineage>
</organism>
<proteinExistence type="predicted"/>
<sequence>MSWLGRLFGDRAPESLTGLLDGEEHVLAAAEVDGGGHLAVTALGLWVPGPRRIGWHLLAKVAWGEGTMTVTEAEESGRAGAAVLLTDLPPVRFGVRSPGKLPQLVRARVDGSIRVRHRQELPGGGGAWFVLRKVPGRDGAVLQARPDRGTDPGLVAEIAVDVAERMATAQD</sequence>
<name>A0A263D811_9PSEU</name>